<evidence type="ECO:0008006" key="4">
    <source>
        <dbReference type="Google" id="ProtNLM"/>
    </source>
</evidence>
<dbReference type="AlphaFoldDB" id="A0A8S1RVD1"/>
<name>A0A8S1RVD1_9CILI</name>
<organism evidence="2 3">
    <name type="scientific">Paramecium sonneborni</name>
    <dbReference type="NCBI Taxonomy" id="65129"/>
    <lineage>
        <taxon>Eukaryota</taxon>
        <taxon>Sar</taxon>
        <taxon>Alveolata</taxon>
        <taxon>Ciliophora</taxon>
        <taxon>Intramacronucleata</taxon>
        <taxon>Oligohymenophorea</taxon>
        <taxon>Peniculida</taxon>
        <taxon>Parameciidae</taxon>
        <taxon>Paramecium</taxon>
    </lineage>
</organism>
<evidence type="ECO:0000256" key="1">
    <source>
        <dbReference type="SAM" id="Phobius"/>
    </source>
</evidence>
<keyword evidence="1" id="KW-1133">Transmembrane helix</keyword>
<evidence type="ECO:0000313" key="3">
    <source>
        <dbReference type="Proteomes" id="UP000692954"/>
    </source>
</evidence>
<accession>A0A8S1RVD1</accession>
<protein>
    <recommendedName>
        <fullName evidence="4">Transmembrane protein</fullName>
    </recommendedName>
</protein>
<keyword evidence="3" id="KW-1185">Reference proteome</keyword>
<feature type="transmembrane region" description="Helical" evidence="1">
    <location>
        <begin position="85"/>
        <end position="118"/>
    </location>
</feature>
<keyword evidence="1" id="KW-0472">Membrane</keyword>
<dbReference type="OrthoDB" id="10468338at2759"/>
<reference evidence="2" key="1">
    <citation type="submission" date="2021-01" db="EMBL/GenBank/DDBJ databases">
        <authorList>
            <consortium name="Genoscope - CEA"/>
            <person name="William W."/>
        </authorList>
    </citation>
    <scope>NUCLEOTIDE SEQUENCE</scope>
</reference>
<sequence length="156" mass="18356">MTLIIQSAIVSIYNGITQTQHNYFLLFDQFLIMGQFGQNLSLILLIGSICLSNELIISDENIKCYYLSMRFILSANVLMEKQKSIYYLFCVFYLFFRSHLYLQPLCYLSIFGYLMILIQCQYQKVTNRNSKNSQIHQLFNFFKASLPIPFCITENN</sequence>
<comment type="caution">
    <text evidence="2">The sequence shown here is derived from an EMBL/GenBank/DDBJ whole genome shotgun (WGS) entry which is preliminary data.</text>
</comment>
<dbReference type="Proteomes" id="UP000692954">
    <property type="component" value="Unassembled WGS sequence"/>
</dbReference>
<proteinExistence type="predicted"/>
<dbReference type="EMBL" id="CAJJDN010000346">
    <property type="protein sequence ID" value="CAD8130935.1"/>
    <property type="molecule type" value="Genomic_DNA"/>
</dbReference>
<gene>
    <name evidence="2" type="ORF">PSON_ATCC_30995.1.T3460006</name>
</gene>
<keyword evidence="1" id="KW-0812">Transmembrane</keyword>
<evidence type="ECO:0000313" key="2">
    <source>
        <dbReference type="EMBL" id="CAD8130935.1"/>
    </source>
</evidence>